<dbReference type="PANTHER" id="PTHR47515:SF2">
    <property type="entry name" value="INTEGRASE CORE DOMAIN PROTEIN"/>
    <property type="match status" value="1"/>
</dbReference>
<sequence length="66" mass="8181">MQYCIYLLFQEYIVELYWIEPGKPTQNAYIERFNRTFRREVLDAHVFTSIKQVRQIVNAWLMEYNT</sequence>
<proteinExistence type="predicted"/>
<evidence type="ECO:0000313" key="2">
    <source>
        <dbReference type="EMBL" id="MBD2755917.1"/>
    </source>
</evidence>
<dbReference type="GO" id="GO:0015074">
    <property type="term" value="P:DNA integration"/>
    <property type="evidence" value="ECO:0007669"/>
    <property type="project" value="InterPro"/>
</dbReference>
<name>A0A927GFH1_9BACT</name>
<reference evidence="2" key="1">
    <citation type="submission" date="2020-09" db="EMBL/GenBank/DDBJ databases">
        <authorList>
            <person name="Kim M.K."/>
        </authorList>
    </citation>
    <scope>NUCLEOTIDE SEQUENCE</scope>
    <source>
        <strain evidence="2">BT704</strain>
    </source>
</reference>
<dbReference type="PROSITE" id="PS50994">
    <property type="entry name" value="INTEGRASE"/>
    <property type="match status" value="1"/>
</dbReference>
<dbReference type="SUPFAM" id="SSF53098">
    <property type="entry name" value="Ribonuclease H-like"/>
    <property type="match status" value="1"/>
</dbReference>
<accession>A0A927GFH1</accession>
<dbReference type="Gene3D" id="3.30.420.10">
    <property type="entry name" value="Ribonuclease H-like superfamily/Ribonuclease H"/>
    <property type="match status" value="1"/>
</dbReference>
<dbReference type="PANTHER" id="PTHR47515">
    <property type="entry name" value="LOW CALCIUM RESPONSE LOCUS PROTEIN T"/>
    <property type="match status" value="1"/>
</dbReference>
<dbReference type="Proteomes" id="UP000653797">
    <property type="component" value="Unassembled WGS sequence"/>
</dbReference>
<dbReference type="InterPro" id="IPR001584">
    <property type="entry name" value="Integrase_cat-core"/>
</dbReference>
<dbReference type="GO" id="GO:0003676">
    <property type="term" value="F:nucleic acid binding"/>
    <property type="evidence" value="ECO:0007669"/>
    <property type="project" value="InterPro"/>
</dbReference>
<dbReference type="AlphaFoldDB" id="A0A927GFH1"/>
<evidence type="ECO:0000313" key="3">
    <source>
        <dbReference type="Proteomes" id="UP000653797"/>
    </source>
</evidence>
<dbReference type="InterPro" id="IPR012337">
    <property type="entry name" value="RNaseH-like_sf"/>
</dbReference>
<keyword evidence="3" id="KW-1185">Reference proteome</keyword>
<dbReference type="InterPro" id="IPR036397">
    <property type="entry name" value="RNaseH_sf"/>
</dbReference>
<dbReference type="Pfam" id="PF13683">
    <property type="entry name" value="rve_3"/>
    <property type="match status" value="1"/>
</dbReference>
<gene>
    <name evidence="2" type="ORF">IC230_23660</name>
</gene>
<dbReference type="EMBL" id="JACXAA010000010">
    <property type="protein sequence ID" value="MBD2755917.1"/>
    <property type="molecule type" value="Genomic_DNA"/>
</dbReference>
<evidence type="ECO:0000259" key="1">
    <source>
        <dbReference type="PROSITE" id="PS50994"/>
    </source>
</evidence>
<comment type="caution">
    <text evidence="2">The sequence shown here is derived from an EMBL/GenBank/DDBJ whole genome shotgun (WGS) entry which is preliminary data.</text>
</comment>
<protein>
    <submittedName>
        <fullName evidence="2">Transposase</fullName>
    </submittedName>
</protein>
<organism evidence="2 3">
    <name type="scientific">Spirosoma validum</name>
    <dbReference type="NCBI Taxonomy" id="2771355"/>
    <lineage>
        <taxon>Bacteria</taxon>
        <taxon>Pseudomonadati</taxon>
        <taxon>Bacteroidota</taxon>
        <taxon>Cytophagia</taxon>
        <taxon>Cytophagales</taxon>
        <taxon>Cytophagaceae</taxon>
        <taxon>Spirosoma</taxon>
    </lineage>
</organism>
<feature type="domain" description="Integrase catalytic" evidence="1">
    <location>
        <begin position="1"/>
        <end position="66"/>
    </location>
</feature>